<keyword evidence="3" id="KW-1185">Reference proteome</keyword>
<evidence type="ECO:0000313" key="3">
    <source>
        <dbReference type="Proteomes" id="UP000824120"/>
    </source>
</evidence>
<protein>
    <recommendedName>
        <fullName evidence="1">HD-Zip IV C-terminal domain-containing protein</fullName>
    </recommendedName>
</protein>
<dbReference type="AlphaFoldDB" id="A0A9J5WVF0"/>
<dbReference type="OrthoDB" id="1427219at2759"/>
<name>A0A9J5WVF0_SOLCO</name>
<comment type="caution">
    <text evidence="2">The sequence shown here is derived from an EMBL/GenBank/DDBJ whole genome shotgun (WGS) entry which is preliminary data.</text>
</comment>
<evidence type="ECO:0000259" key="1">
    <source>
        <dbReference type="Pfam" id="PF25797"/>
    </source>
</evidence>
<feature type="domain" description="HD-Zip IV C-terminal" evidence="1">
    <location>
        <begin position="1"/>
        <end position="94"/>
    </location>
</feature>
<dbReference type="Proteomes" id="UP000824120">
    <property type="component" value="Chromosome 10"/>
</dbReference>
<proteinExistence type="predicted"/>
<gene>
    <name evidence="2" type="ORF">H5410_050422</name>
</gene>
<dbReference type="EMBL" id="JACXVP010000010">
    <property type="protein sequence ID" value="KAG5579795.1"/>
    <property type="molecule type" value="Genomic_DNA"/>
</dbReference>
<organism evidence="2 3">
    <name type="scientific">Solanum commersonii</name>
    <name type="common">Commerson's wild potato</name>
    <name type="synonym">Commerson's nightshade</name>
    <dbReference type="NCBI Taxonomy" id="4109"/>
    <lineage>
        <taxon>Eukaryota</taxon>
        <taxon>Viridiplantae</taxon>
        <taxon>Streptophyta</taxon>
        <taxon>Embryophyta</taxon>
        <taxon>Tracheophyta</taxon>
        <taxon>Spermatophyta</taxon>
        <taxon>Magnoliopsida</taxon>
        <taxon>eudicotyledons</taxon>
        <taxon>Gunneridae</taxon>
        <taxon>Pentapetalae</taxon>
        <taxon>asterids</taxon>
        <taxon>lamiids</taxon>
        <taxon>Solanales</taxon>
        <taxon>Solanaceae</taxon>
        <taxon>Solanoideae</taxon>
        <taxon>Solaneae</taxon>
        <taxon>Solanum</taxon>
    </lineage>
</organism>
<accession>A0A9J5WVF0</accession>
<dbReference type="PANTHER" id="PTHR45654">
    <property type="entry name" value="HOMEOBOX-LEUCINE ZIPPER PROTEIN MERISTEM L1"/>
    <property type="match status" value="1"/>
</dbReference>
<dbReference type="PANTHER" id="PTHR45654:SF20">
    <property type="entry name" value="HOMEOBOX PROTEIN"/>
    <property type="match status" value="1"/>
</dbReference>
<dbReference type="Pfam" id="PF25797">
    <property type="entry name" value="PDF2_C"/>
    <property type="match status" value="1"/>
</dbReference>
<dbReference type="InterPro" id="IPR057993">
    <property type="entry name" value="HD-Zip_IV_C"/>
</dbReference>
<dbReference type="InterPro" id="IPR042160">
    <property type="entry name" value="HD-Zip_IV"/>
</dbReference>
<reference evidence="2 3" key="1">
    <citation type="submission" date="2020-09" db="EMBL/GenBank/DDBJ databases">
        <title>De no assembly of potato wild relative species, Solanum commersonii.</title>
        <authorList>
            <person name="Cho K."/>
        </authorList>
    </citation>
    <scope>NUCLEOTIDE SEQUENCE [LARGE SCALE GENOMIC DNA]</scope>
    <source>
        <strain evidence="2">LZ3.2</strain>
        <tissue evidence="2">Leaf</tissue>
    </source>
</reference>
<evidence type="ECO:0000313" key="2">
    <source>
        <dbReference type="EMBL" id="KAG5579795.1"/>
    </source>
</evidence>
<sequence>MTRTNIGDMGETIGVVLSVTKTIRLRIQQQYLFEFFINTNTRSQWDVLSNNGPMQQLVHISKDQILIGDSNSAKKNIMLIFQDACTDASRSLLV</sequence>